<dbReference type="Pfam" id="PF14200">
    <property type="entry name" value="RicinB_lectin_2"/>
    <property type="match status" value="1"/>
</dbReference>
<dbReference type="InterPro" id="IPR035992">
    <property type="entry name" value="Ricin_B-like_lectins"/>
</dbReference>
<protein>
    <recommendedName>
        <fullName evidence="1">Ricin B lectin domain-containing protein</fullName>
    </recommendedName>
</protein>
<evidence type="ECO:0000259" key="1">
    <source>
        <dbReference type="Pfam" id="PF14200"/>
    </source>
</evidence>
<evidence type="ECO:0000313" key="2">
    <source>
        <dbReference type="EMBL" id="KUM57528.1"/>
    </source>
</evidence>
<dbReference type="AlphaFoldDB" id="A0A117NLD9"/>
<dbReference type="InterPro" id="IPR000772">
    <property type="entry name" value="Ricin_B_lectin"/>
</dbReference>
<keyword evidence="3" id="KW-1185">Reference proteome</keyword>
<reference evidence="2 3" key="1">
    <citation type="submission" date="2015-10" db="EMBL/GenBank/DDBJ databases">
        <title>Genome sequencing of Penicillium freii.</title>
        <authorList>
            <person name="Nguyen H.D."/>
            <person name="Visagie C.M."/>
            <person name="Seifert K.A."/>
        </authorList>
    </citation>
    <scope>NUCLEOTIDE SEQUENCE [LARGE SCALE GENOMIC DNA]</scope>
    <source>
        <strain evidence="2 3">DAOM 242723</strain>
    </source>
</reference>
<dbReference type="EMBL" id="LLXE01000357">
    <property type="protein sequence ID" value="KUM57528.1"/>
    <property type="molecule type" value="Genomic_DNA"/>
</dbReference>
<sequence length="151" mass="17180">MSDFIGPNVYTVVTRLVDKRLDLDSGKKEDGTKLQLFTPYDNTQYGPNQRFVFAHVGDDEYLIINDRSGTYLTASDDNSQITGNVISPLEKRVRWKIEPVKDRSGSYFFYSVAFPKKVIDIRTATGIEDRSAVYTLPHDGAKNQQFFLRSA</sequence>
<gene>
    <name evidence="2" type="ORF">ACN42_g9653</name>
</gene>
<dbReference type="Proteomes" id="UP000055045">
    <property type="component" value="Unassembled WGS sequence"/>
</dbReference>
<feature type="domain" description="Ricin B lectin" evidence="1">
    <location>
        <begin position="47"/>
        <end position="125"/>
    </location>
</feature>
<dbReference type="OrthoDB" id="4476188at2759"/>
<evidence type="ECO:0000313" key="3">
    <source>
        <dbReference type="Proteomes" id="UP000055045"/>
    </source>
</evidence>
<proteinExistence type="predicted"/>
<organism evidence="2 3">
    <name type="scientific">Penicillium freii</name>
    <dbReference type="NCBI Taxonomy" id="48697"/>
    <lineage>
        <taxon>Eukaryota</taxon>
        <taxon>Fungi</taxon>
        <taxon>Dikarya</taxon>
        <taxon>Ascomycota</taxon>
        <taxon>Pezizomycotina</taxon>
        <taxon>Eurotiomycetes</taxon>
        <taxon>Eurotiomycetidae</taxon>
        <taxon>Eurotiales</taxon>
        <taxon>Aspergillaceae</taxon>
        <taxon>Penicillium</taxon>
    </lineage>
</organism>
<dbReference type="SUPFAM" id="SSF50370">
    <property type="entry name" value="Ricin B-like lectins"/>
    <property type="match status" value="1"/>
</dbReference>
<name>A0A117NLD9_PENFR</name>
<accession>A0A117NLD9</accession>
<dbReference type="Gene3D" id="2.80.10.50">
    <property type="match status" value="1"/>
</dbReference>
<comment type="caution">
    <text evidence="2">The sequence shown here is derived from an EMBL/GenBank/DDBJ whole genome shotgun (WGS) entry which is preliminary data.</text>
</comment>